<name>A0A3Q7F4X4_SOLLC</name>
<dbReference type="InParanoid" id="A0A3Q7F4X4"/>
<dbReference type="Pfam" id="PF03676">
    <property type="entry name" value="PHAF1"/>
    <property type="match status" value="1"/>
</dbReference>
<organism evidence="2">
    <name type="scientific">Solanum lycopersicum</name>
    <name type="common">Tomato</name>
    <name type="synonym">Lycopersicon esculentum</name>
    <dbReference type="NCBI Taxonomy" id="4081"/>
    <lineage>
        <taxon>Eukaryota</taxon>
        <taxon>Viridiplantae</taxon>
        <taxon>Streptophyta</taxon>
        <taxon>Embryophyta</taxon>
        <taxon>Tracheophyta</taxon>
        <taxon>Spermatophyta</taxon>
        <taxon>Magnoliopsida</taxon>
        <taxon>eudicotyledons</taxon>
        <taxon>Gunneridae</taxon>
        <taxon>Pentapetalae</taxon>
        <taxon>asterids</taxon>
        <taxon>lamiids</taxon>
        <taxon>Solanales</taxon>
        <taxon>Solanaceae</taxon>
        <taxon>Solanoideae</taxon>
        <taxon>Solaneae</taxon>
        <taxon>Solanum</taxon>
        <taxon>Solanum subgen. Lycopersicon</taxon>
    </lineage>
</organism>
<dbReference type="InterPro" id="IPR005373">
    <property type="entry name" value="PHAF1"/>
</dbReference>
<dbReference type="Gramene" id="Solyc02g073571.1.1">
    <property type="protein sequence ID" value="Solyc02g073571.1.1"/>
    <property type="gene ID" value="Solyc02g073571.1"/>
</dbReference>
<reference evidence="2" key="1">
    <citation type="journal article" date="2012" name="Nature">
        <title>The tomato genome sequence provides insights into fleshy fruit evolution.</title>
        <authorList>
            <consortium name="Tomato Genome Consortium"/>
        </authorList>
    </citation>
    <scope>NUCLEOTIDE SEQUENCE [LARGE SCALE GENOMIC DNA]</scope>
    <source>
        <strain evidence="2">cv. Heinz 1706</strain>
    </source>
</reference>
<reference evidence="2" key="2">
    <citation type="submission" date="2019-01" db="UniProtKB">
        <authorList>
            <consortium name="EnsemblPlants"/>
        </authorList>
    </citation>
    <scope>IDENTIFICATION</scope>
    <source>
        <strain evidence="2">cv. Heinz 1706</strain>
    </source>
</reference>
<evidence type="ECO:0000256" key="1">
    <source>
        <dbReference type="ARBA" id="ARBA00024339"/>
    </source>
</evidence>
<dbReference type="PANTHER" id="PTHR13465">
    <property type="entry name" value="UPF0183 PROTEIN"/>
    <property type="match status" value="1"/>
</dbReference>
<accession>A0A3Q7F4X4</accession>
<proteinExistence type="inferred from homology"/>
<keyword evidence="3" id="KW-1185">Reference proteome</keyword>
<dbReference type="EnsemblPlants" id="Solyc02g073571.1.1">
    <property type="protein sequence ID" value="Solyc02g073571.1.1"/>
    <property type="gene ID" value="Solyc02g073571.1"/>
</dbReference>
<sequence>MSLHPHVYLFQRLRLIEIFDVKRLQMRYATSVIGGPSTLATFVAVYSLFGPTYPGTYDKDRGVGLKILMSVGLSFAFPIPSQYTDCCRDGEAELPLEFPDGTTPVTCRVSIFDSSAGSKVGVGSMMDKACTPPLPAGSLYMEEVHVKSYLKL</sequence>
<protein>
    <submittedName>
        <fullName evidence="2">Uncharacterized protein</fullName>
    </submittedName>
</protein>
<evidence type="ECO:0000313" key="3">
    <source>
        <dbReference type="Proteomes" id="UP000004994"/>
    </source>
</evidence>
<evidence type="ECO:0000313" key="2">
    <source>
        <dbReference type="EnsemblPlants" id="Solyc02g073571.1.1"/>
    </source>
</evidence>
<comment type="similarity">
    <text evidence="1">Belongs to the PHAF1 family.</text>
</comment>
<dbReference type="InterPro" id="IPR039156">
    <property type="entry name" value="PHAF1/BROMI"/>
</dbReference>
<dbReference type="Proteomes" id="UP000004994">
    <property type="component" value="Chromosome 2"/>
</dbReference>
<dbReference type="AlphaFoldDB" id="A0A3Q7F4X4"/>
<dbReference type="PANTHER" id="PTHR13465:SF2">
    <property type="entry name" value="PHAGOSOME ASSEMBLY FACTOR 1"/>
    <property type="match status" value="1"/>
</dbReference>